<accession>A0ABV4X5Q7</accession>
<reference evidence="1 2" key="1">
    <citation type="submission" date="2024-09" db="EMBL/GenBank/DDBJ databases">
        <title>Floridaenema gen nov. (Aerosakkonemataceae, Aerosakkonematales ord. nov., Cyanobacteria) from benthic tropical and subtropical fresh waters, with the description of four new species.</title>
        <authorList>
            <person name="Moretto J.A."/>
            <person name="Berthold D.E."/>
            <person name="Lefler F.W."/>
            <person name="Huang I.-S."/>
            <person name="Laughinghouse H. IV."/>
        </authorList>
    </citation>
    <scope>NUCLEOTIDE SEQUENCE [LARGE SCALE GENOMIC DNA]</scope>
    <source>
        <strain evidence="1 2">BLCC-F46</strain>
    </source>
</reference>
<evidence type="ECO:0000313" key="1">
    <source>
        <dbReference type="EMBL" id="MFB2877737.1"/>
    </source>
</evidence>
<protein>
    <submittedName>
        <fullName evidence="1">Uncharacterized protein</fullName>
    </submittedName>
</protein>
<keyword evidence="2" id="KW-1185">Reference proteome</keyword>
<evidence type="ECO:0000313" key="2">
    <source>
        <dbReference type="Proteomes" id="UP001576774"/>
    </source>
</evidence>
<dbReference type="EMBL" id="JBHFNQ010000101">
    <property type="protein sequence ID" value="MFB2877737.1"/>
    <property type="molecule type" value="Genomic_DNA"/>
</dbReference>
<comment type="caution">
    <text evidence="1">The sequence shown here is derived from an EMBL/GenBank/DDBJ whole genome shotgun (WGS) entry which is preliminary data.</text>
</comment>
<dbReference type="Proteomes" id="UP001576774">
    <property type="component" value="Unassembled WGS sequence"/>
</dbReference>
<dbReference type="RefSeq" id="WP_413270832.1">
    <property type="nucleotide sequence ID" value="NZ_JBHFNQ010000101.1"/>
</dbReference>
<gene>
    <name evidence="1" type="ORF">ACE1CC_12860</name>
</gene>
<organism evidence="1 2">
    <name type="scientific">Floridaenema aerugineum BLCC-F46</name>
    <dbReference type="NCBI Taxonomy" id="3153654"/>
    <lineage>
        <taxon>Bacteria</taxon>
        <taxon>Bacillati</taxon>
        <taxon>Cyanobacteriota</taxon>
        <taxon>Cyanophyceae</taxon>
        <taxon>Oscillatoriophycideae</taxon>
        <taxon>Aerosakkonematales</taxon>
        <taxon>Aerosakkonemataceae</taxon>
        <taxon>Floridanema</taxon>
        <taxon>Floridanema aerugineum</taxon>
    </lineage>
</organism>
<proteinExistence type="predicted"/>
<sequence>MSVLPQTPDLVAVLAFLRESLETGFYGCGGFKFNPPPEPIAAPERLGWLAQLVTAFAVEVSLDEPDQSLTEIKWNRELRMRWLAKLFDLHEMINSALESSSVSLEPLELNLS</sequence>
<name>A0ABV4X5Q7_9CYAN</name>